<dbReference type="Gene3D" id="3.40.50.1820">
    <property type="entry name" value="alpha/beta hydrolase"/>
    <property type="match status" value="1"/>
</dbReference>
<protein>
    <submittedName>
        <fullName evidence="1">Uncharacterized protein</fullName>
    </submittedName>
</protein>
<gene>
    <name evidence="1" type="ORF">B0T18DRAFT_421346</name>
</gene>
<organism evidence="1 2">
    <name type="scientific">Schizothecium vesticola</name>
    <dbReference type="NCBI Taxonomy" id="314040"/>
    <lineage>
        <taxon>Eukaryota</taxon>
        <taxon>Fungi</taxon>
        <taxon>Dikarya</taxon>
        <taxon>Ascomycota</taxon>
        <taxon>Pezizomycotina</taxon>
        <taxon>Sordariomycetes</taxon>
        <taxon>Sordariomycetidae</taxon>
        <taxon>Sordariales</taxon>
        <taxon>Schizotheciaceae</taxon>
        <taxon>Schizothecium</taxon>
    </lineage>
</organism>
<evidence type="ECO:0000313" key="2">
    <source>
        <dbReference type="Proteomes" id="UP001172155"/>
    </source>
</evidence>
<sequence length="279" mass="31038">MWHSSSTQSFQNRFDGGEGYKDMFLRRDYPVYLWEGPRIGRANWPCEPTTYVPEYRDQSNFVAWNFGTAYKQWWPDTQFPKDDAEAWNQATCSRYPEYDTEENLVLHTDTAAIAADSGKIGSSIVYLTNSAACIRAMLTATTSNSTNIKGIVAYECVGAIVPDSATEVPEFNATAAYFGPKSVPVEDFKKLARLKAVQFVWGDHRGADGVSNTLTQFVEVSRYMADAINHYGGNAEVIMLGDDFGLKGSTHIAFADMDNEKVGGLLEDFLKKNGLDSYA</sequence>
<comment type="caution">
    <text evidence="1">The sequence shown here is derived from an EMBL/GenBank/DDBJ whole genome shotgun (WGS) entry which is preliminary data.</text>
</comment>
<reference evidence="1" key="1">
    <citation type="submission" date="2023-06" db="EMBL/GenBank/DDBJ databases">
        <title>Genome-scale phylogeny and comparative genomics of the fungal order Sordariales.</title>
        <authorList>
            <consortium name="Lawrence Berkeley National Laboratory"/>
            <person name="Hensen N."/>
            <person name="Bonometti L."/>
            <person name="Westerberg I."/>
            <person name="Brannstrom I.O."/>
            <person name="Guillou S."/>
            <person name="Cros-Aarteil S."/>
            <person name="Calhoun S."/>
            <person name="Haridas S."/>
            <person name="Kuo A."/>
            <person name="Mondo S."/>
            <person name="Pangilinan J."/>
            <person name="Riley R."/>
            <person name="LaButti K."/>
            <person name="Andreopoulos B."/>
            <person name="Lipzen A."/>
            <person name="Chen C."/>
            <person name="Yanf M."/>
            <person name="Daum C."/>
            <person name="Ng V."/>
            <person name="Clum A."/>
            <person name="Steindorff A."/>
            <person name="Ohm R."/>
            <person name="Martin F."/>
            <person name="Silar P."/>
            <person name="Natvig D."/>
            <person name="Lalanne C."/>
            <person name="Gautier V."/>
            <person name="Ament-velasquez S.L."/>
            <person name="Kruys A."/>
            <person name="Hutchinson M.I."/>
            <person name="Powell A.J."/>
            <person name="Barry K."/>
            <person name="Miller A.N."/>
            <person name="Grigoriev I.V."/>
            <person name="Debuchy R."/>
            <person name="Gladieux P."/>
            <person name="Thoren M.H."/>
            <person name="Johannesson H."/>
        </authorList>
    </citation>
    <scope>NUCLEOTIDE SEQUENCE</scope>
    <source>
        <strain evidence="1">SMH3187-1</strain>
    </source>
</reference>
<dbReference type="AlphaFoldDB" id="A0AA40EIH4"/>
<dbReference type="EMBL" id="JAUKUD010000007">
    <property type="protein sequence ID" value="KAK0738153.1"/>
    <property type="molecule type" value="Genomic_DNA"/>
</dbReference>
<name>A0AA40EIH4_9PEZI</name>
<accession>A0AA40EIH4</accession>
<evidence type="ECO:0000313" key="1">
    <source>
        <dbReference type="EMBL" id="KAK0738153.1"/>
    </source>
</evidence>
<dbReference type="InterPro" id="IPR029058">
    <property type="entry name" value="AB_hydrolase_fold"/>
</dbReference>
<keyword evidence="2" id="KW-1185">Reference proteome</keyword>
<dbReference type="Proteomes" id="UP001172155">
    <property type="component" value="Unassembled WGS sequence"/>
</dbReference>
<proteinExistence type="predicted"/>